<gene>
    <name evidence="1" type="ORF">AB6A40_006408</name>
</gene>
<accession>A0ABD6EQY8</accession>
<dbReference type="Proteomes" id="UP001608902">
    <property type="component" value="Unassembled WGS sequence"/>
</dbReference>
<reference evidence="1 2" key="1">
    <citation type="submission" date="2024-08" db="EMBL/GenBank/DDBJ databases">
        <title>Gnathostoma spinigerum genome.</title>
        <authorList>
            <person name="Gonzalez-Bertolin B."/>
            <person name="Monzon S."/>
            <person name="Zaballos A."/>
            <person name="Jimenez P."/>
            <person name="Dekumyoy P."/>
            <person name="Varona S."/>
            <person name="Cuesta I."/>
            <person name="Sumanam S."/>
            <person name="Adisakwattana P."/>
            <person name="Gasser R.B."/>
            <person name="Hernandez-Gonzalez A."/>
            <person name="Young N.D."/>
            <person name="Perteguer M.J."/>
        </authorList>
    </citation>
    <scope>NUCLEOTIDE SEQUENCE [LARGE SCALE GENOMIC DNA]</scope>
    <source>
        <strain evidence="1">AL3</strain>
        <tissue evidence="1">Liver</tissue>
    </source>
</reference>
<dbReference type="AlphaFoldDB" id="A0ABD6EQY8"/>
<proteinExistence type="predicted"/>
<organism evidence="1 2">
    <name type="scientific">Gnathostoma spinigerum</name>
    <dbReference type="NCBI Taxonomy" id="75299"/>
    <lineage>
        <taxon>Eukaryota</taxon>
        <taxon>Metazoa</taxon>
        <taxon>Ecdysozoa</taxon>
        <taxon>Nematoda</taxon>
        <taxon>Chromadorea</taxon>
        <taxon>Rhabditida</taxon>
        <taxon>Spirurina</taxon>
        <taxon>Gnathostomatomorpha</taxon>
        <taxon>Gnathostomatoidea</taxon>
        <taxon>Gnathostomatidae</taxon>
        <taxon>Gnathostoma</taxon>
    </lineage>
</organism>
<comment type="caution">
    <text evidence="1">The sequence shown here is derived from an EMBL/GenBank/DDBJ whole genome shotgun (WGS) entry which is preliminary data.</text>
</comment>
<protein>
    <submittedName>
        <fullName evidence="1">Uncharacterized protein</fullName>
    </submittedName>
</protein>
<evidence type="ECO:0000313" key="1">
    <source>
        <dbReference type="EMBL" id="MFH4979699.1"/>
    </source>
</evidence>
<sequence length="94" mass="10722">MKKPMQKIIKFRSGSTRFSKSVRSFQELQSAVPRSSKDNNSVWHHITMREQNRQATTGARVCAPPYMLCSTTSVRRRLCDVRSNGAKTLELSGY</sequence>
<keyword evidence="2" id="KW-1185">Reference proteome</keyword>
<evidence type="ECO:0000313" key="2">
    <source>
        <dbReference type="Proteomes" id="UP001608902"/>
    </source>
</evidence>
<name>A0ABD6EQY8_9BILA</name>
<dbReference type="EMBL" id="JBGFUD010004537">
    <property type="protein sequence ID" value="MFH4979699.1"/>
    <property type="molecule type" value="Genomic_DNA"/>
</dbReference>